<dbReference type="InterPro" id="IPR001623">
    <property type="entry name" value="DnaJ_domain"/>
</dbReference>
<keyword evidence="4" id="KW-1185">Reference proteome</keyword>
<proteinExistence type="predicted"/>
<accession>A0A5B8MJZ7</accession>
<dbReference type="InterPro" id="IPR036869">
    <property type="entry name" value="J_dom_sf"/>
</dbReference>
<dbReference type="Gene3D" id="1.10.287.110">
    <property type="entry name" value="DnaJ domain"/>
    <property type="match status" value="1"/>
</dbReference>
<dbReference type="EMBL" id="CP031037">
    <property type="protein sequence ID" value="QDZ20948.1"/>
    <property type="molecule type" value="Genomic_DNA"/>
</dbReference>
<dbReference type="CDD" id="cd06257">
    <property type="entry name" value="DnaJ"/>
    <property type="match status" value="1"/>
</dbReference>
<feature type="compositionally biased region" description="Low complexity" evidence="1">
    <location>
        <begin position="58"/>
        <end position="67"/>
    </location>
</feature>
<dbReference type="AlphaFoldDB" id="A0A5B8MJZ7"/>
<evidence type="ECO:0000313" key="4">
    <source>
        <dbReference type="Proteomes" id="UP000316726"/>
    </source>
</evidence>
<dbReference type="SMART" id="SM00271">
    <property type="entry name" value="DnaJ"/>
    <property type="match status" value="1"/>
</dbReference>
<feature type="region of interest" description="Disordered" evidence="1">
    <location>
        <begin position="53"/>
        <end position="93"/>
    </location>
</feature>
<dbReference type="SUPFAM" id="SSF46565">
    <property type="entry name" value="Chaperone J-domain"/>
    <property type="match status" value="1"/>
</dbReference>
<evidence type="ECO:0000256" key="1">
    <source>
        <dbReference type="SAM" id="MobiDB-lite"/>
    </source>
</evidence>
<dbReference type="Proteomes" id="UP000316726">
    <property type="component" value="Chromosome 4"/>
</dbReference>
<dbReference type="PANTHER" id="PTHR44825:SF1">
    <property type="entry name" value="DNAJ HOMOLOG SUBFAMILY C MEMBER 4"/>
    <property type="match status" value="1"/>
</dbReference>
<reference evidence="3 4" key="1">
    <citation type="submission" date="2018-07" db="EMBL/GenBank/DDBJ databases">
        <title>The complete nuclear genome of the prasinophyte Chloropicon primus (CCMP1205).</title>
        <authorList>
            <person name="Pombert J.-F."/>
            <person name="Otis C."/>
            <person name="Turmel M."/>
            <person name="Lemieux C."/>
        </authorList>
    </citation>
    <scope>NUCLEOTIDE SEQUENCE [LARGE SCALE GENOMIC DNA]</scope>
    <source>
        <strain evidence="3 4">CCMP1205</strain>
    </source>
</reference>
<dbReference type="Pfam" id="PF00226">
    <property type="entry name" value="DnaJ"/>
    <property type="match status" value="1"/>
</dbReference>
<gene>
    <name evidence="3" type="ORF">A3770_04p34660</name>
</gene>
<dbReference type="PROSITE" id="PS50076">
    <property type="entry name" value="DNAJ_2"/>
    <property type="match status" value="1"/>
</dbReference>
<protein>
    <recommendedName>
        <fullName evidence="2">J domain-containing protein</fullName>
    </recommendedName>
</protein>
<feature type="domain" description="J" evidence="2">
    <location>
        <begin position="211"/>
        <end position="275"/>
    </location>
</feature>
<dbReference type="InterPro" id="IPR052763">
    <property type="entry name" value="DnaJ_C4"/>
</dbReference>
<dbReference type="PANTHER" id="PTHR44825">
    <property type="match status" value="1"/>
</dbReference>
<evidence type="ECO:0000259" key="2">
    <source>
        <dbReference type="PROSITE" id="PS50076"/>
    </source>
</evidence>
<dbReference type="OrthoDB" id="376357at2759"/>
<name>A0A5B8MJZ7_9CHLO</name>
<evidence type="ECO:0000313" key="3">
    <source>
        <dbReference type="EMBL" id="QDZ20948.1"/>
    </source>
</evidence>
<dbReference type="STRING" id="1764295.A0A5B8MJZ7"/>
<organism evidence="3 4">
    <name type="scientific">Chloropicon primus</name>
    <dbReference type="NCBI Taxonomy" id="1764295"/>
    <lineage>
        <taxon>Eukaryota</taxon>
        <taxon>Viridiplantae</taxon>
        <taxon>Chlorophyta</taxon>
        <taxon>Chloropicophyceae</taxon>
        <taxon>Chloropicales</taxon>
        <taxon>Chloropicaceae</taxon>
        <taxon>Chloropicon</taxon>
    </lineage>
</organism>
<sequence>MDSSSEMNNLHQGFAELGLQVAKIFFRKVQKLLCEVLTSKAFQRFPLPPRYSPGRLVPRAMSPSSCPASPPRERPLSWSSFRGGRGARGKKESVGMISTAVKGGLQPRLLGTVLSTRRWQTTSPTCGCVKDGGVSSSSELVEEEDDRCPRFLPPRGRELLAAVKLGLPGAKEEFEKQQLKFNNRFDARARARARATHTHLRETFASKDPKGYYKALGLEGHEGSATPAEIAKAFRKRAKTFHPDAGGSKESFIFLSKAYKVLNDPQSRDSYDKNSMY</sequence>